<evidence type="ECO:0000313" key="2">
    <source>
        <dbReference type="EMBL" id="KAL1527167.1"/>
    </source>
</evidence>
<accession>A0AB34K1D6</accession>
<protein>
    <recommendedName>
        <fullName evidence="4">Reverse transcriptase domain-containing protein</fullName>
    </recommendedName>
</protein>
<evidence type="ECO:0000313" key="3">
    <source>
        <dbReference type="Proteomes" id="UP001515480"/>
    </source>
</evidence>
<organism evidence="2 3">
    <name type="scientific">Prymnesium parvum</name>
    <name type="common">Toxic golden alga</name>
    <dbReference type="NCBI Taxonomy" id="97485"/>
    <lineage>
        <taxon>Eukaryota</taxon>
        <taxon>Haptista</taxon>
        <taxon>Haptophyta</taxon>
        <taxon>Prymnesiophyceae</taxon>
        <taxon>Prymnesiales</taxon>
        <taxon>Prymnesiaceae</taxon>
        <taxon>Prymnesium</taxon>
    </lineage>
</organism>
<feature type="region of interest" description="Disordered" evidence="1">
    <location>
        <begin position="72"/>
        <end position="96"/>
    </location>
</feature>
<gene>
    <name evidence="2" type="ORF">AB1Y20_015847</name>
</gene>
<keyword evidence="3" id="KW-1185">Reference proteome</keyword>
<sequence length="759" mass="79863">MGKFKQESSSTDSDDDTDGCLVGRPRDEPRPFGCPSASVARGDEACAPCPVVRTAPRCAVCSVGARPAPAAGLSGAPASPSAPAPRPPRAPLRASACASDRPLPPASCVLHCAFHPSLFLATLPPLRSSPPLLTLAGAGLALRGVLAGKPKTPWFYALFVAPGYGAIFSSFHNLELQHLRAGGNYRKFRAPADATVFALTGYIPAAVPHGVLPSPLPVLPLDAPPSLHHHIPPFAPLPVLAPPPQQGFPYHHFRPASPRHHPYLRHAPPRHEAGLDRSSSPSPLLHPAHDPDLFACRAQAAADSAAAASADVATIATLDAHFRAATASAIRGATPAATSAAHTISREAAADALRDCPVTADLLPAYRLKYGRLRSLRYRRQPFTADGAAVHSCLGPQQGCTWGTLVCALVHQRALTLATLRHPGTTVLGFADDAHVHHLVPEHAFSSLLLLRQVLQERAGVAHNDKGGCIAAPGFDISFSPASFPGSPNHVDGPNRAYSALGGFVGPPDVVSDALHARVLTLDRDIDSCRFLVDSPRCRYALQARLRLIRDCACHAVTHLTRAHAPAVSREAATLHDKLIRHAVFHGLAPPPDSPPSAVQRAVTLLHLPTRLGGHGFTSALATAPAAFLASALEAFAALRVLLPHFGGTDLATDRRPSFVAIRAAHADVLQALSSVESGYAALDSSACYVDAFGEPHPPFHPVGLPSFATLPPDPDEDNDPLIGGSPGPLRRRSRRCPLATPPLHPTPRRVFGPPLDTL</sequence>
<feature type="compositionally biased region" description="Pro residues" evidence="1">
    <location>
        <begin position="80"/>
        <end position="90"/>
    </location>
</feature>
<evidence type="ECO:0000256" key="1">
    <source>
        <dbReference type="SAM" id="MobiDB-lite"/>
    </source>
</evidence>
<name>A0AB34K1D6_PRYPA</name>
<feature type="region of interest" description="Disordered" evidence="1">
    <location>
        <begin position="704"/>
        <end position="759"/>
    </location>
</feature>
<reference evidence="2 3" key="1">
    <citation type="journal article" date="2024" name="Science">
        <title>Giant polyketide synthase enzymes in the biosynthesis of giant marine polyether toxins.</title>
        <authorList>
            <person name="Fallon T.R."/>
            <person name="Shende V.V."/>
            <person name="Wierzbicki I.H."/>
            <person name="Pendleton A.L."/>
            <person name="Watervoot N.F."/>
            <person name="Auber R.P."/>
            <person name="Gonzalez D.J."/>
            <person name="Wisecaver J.H."/>
            <person name="Moore B.S."/>
        </authorList>
    </citation>
    <scope>NUCLEOTIDE SEQUENCE [LARGE SCALE GENOMIC DNA]</scope>
    <source>
        <strain evidence="2 3">12B1</strain>
    </source>
</reference>
<feature type="compositionally biased region" description="Low complexity" evidence="1">
    <location>
        <begin position="276"/>
        <end position="286"/>
    </location>
</feature>
<dbReference type="EMBL" id="JBGBPQ010000003">
    <property type="protein sequence ID" value="KAL1527167.1"/>
    <property type="molecule type" value="Genomic_DNA"/>
</dbReference>
<evidence type="ECO:0008006" key="4">
    <source>
        <dbReference type="Google" id="ProtNLM"/>
    </source>
</evidence>
<dbReference type="Proteomes" id="UP001515480">
    <property type="component" value="Unassembled WGS sequence"/>
</dbReference>
<comment type="caution">
    <text evidence="2">The sequence shown here is derived from an EMBL/GenBank/DDBJ whole genome shotgun (WGS) entry which is preliminary data.</text>
</comment>
<proteinExistence type="predicted"/>
<feature type="region of interest" description="Disordered" evidence="1">
    <location>
        <begin position="261"/>
        <end position="286"/>
    </location>
</feature>
<dbReference type="AlphaFoldDB" id="A0AB34K1D6"/>
<feature type="region of interest" description="Disordered" evidence="1">
    <location>
        <begin position="1"/>
        <end position="42"/>
    </location>
</feature>